<evidence type="ECO:0000313" key="1">
    <source>
        <dbReference type="EMBL" id="EDL77371.1"/>
    </source>
</evidence>
<dbReference type="AlphaFoldDB" id="A6I2K6"/>
<name>A6I2K6_RAT</name>
<accession>A6I2K6</accession>
<dbReference type="Proteomes" id="UP000234681">
    <property type="component" value="Chromosome 8"/>
</dbReference>
<dbReference type="EMBL" id="CH473954">
    <property type="protein sequence ID" value="EDL77371.1"/>
    <property type="molecule type" value="Genomic_DNA"/>
</dbReference>
<protein>
    <submittedName>
        <fullName evidence="1">RCG25527</fullName>
    </submittedName>
</protein>
<reference evidence="1 2" key="1">
    <citation type="submission" date="2005-09" db="EMBL/GenBank/DDBJ databases">
        <authorList>
            <person name="Mural R.J."/>
            <person name="Li P.W."/>
            <person name="Adams M.D."/>
            <person name="Amanatides P.G."/>
            <person name="Baden-Tillson H."/>
            <person name="Barnstead M."/>
            <person name="Chin S.H."/>
            <person name="Dew I."/>
            <person name="Evans C.A."/>
            <person name="Ferriera S."/>
            <person name="Flanigan M."/>
            <person name="Fosler C."/>
            <person name="Glodek A."/>
            <person name="Gu Z."/>
            <person name="Holt R.A."/>
            <person name="Jennings D."/>
            <person name="Kraft C.L."/>
            <person name="Lu F."/>
            <person name="Nguyen T."/>
            <person name="Nusskern D.R."/>
            <person name="Pfannkoch C.M."/>
            <person name="Sitter C."/>
            <person name="Sutton G.G."/>
            <person name="Venter J.C."/>
            <person name="Wang Z."/>
            <person name="Woodage T."/>
            <person name="Zheng X.H."/>
            <person name="Zhong F."/>
        </authorList>
    </citation>
    <scope>NUCLEOTIDE SEQUENCE [LARGE SCALE GENOMIC DNA]</scope>
    <source>
        <strain>BN</strain>
        <strain evidence="2">Sprague-Dawley</strain>
    </source>
</reference>
<evidence type="ECO:0000313" key="2">
    <source>
        <dbReference type="Proteomes" id="UP000234681"/>
    </source>
</evidence>
<organism evidence="1 2">
    <name type="scientific">Rattus norvegicus</name>
    <name type="common">Rat</name>
    <dbReference type="NCBI Taxonomy" id="10116"/>
    <lineage>
        <taxon>Eukaryota</taxon>
        <taxon>Metazoa</taxon>
        <taxon>Chordata</taxon>
        <taxon>Craniata</taxon>
        <taxon>Vertebrata</taxon>
        <taxon>Euteleostomi</taxon>
        <taxon>Mammalia</taxon>
        <taxon>Eutheria</taxon>
        <taxon>Euarchontoglires</taxon>
        <taxon>Glires</taxon>
        <taxon>Rodentia</taxon>
        <taxon>Myomorpha</taxon>
        <taxon>Muroidea</taxon>
        <taxon>Muridae</taxon>
        <taxon>Murinae</taxon>
        <taxon>Rattus</taxon>
    </lineage>
</organism>
<sequence length="60" mass="6549">MLLSRQSLGSQCSEMPCLSVKGFQSFLHSNHALKSRSMKNGNQGMGCVPCTVTSPTRLFE</sequence>
<gene>
    <name evidence="1" type="ORF">rCG_25527</name>
</gene>
<proteinExistence type="predicted"/>